<dbReference type="InterPro" id="IPR005171">
    <property type="entry name" value="Cyt_c_oxidase_su4_prok"/>
</dbReference>
<comment type="caution">
    <text evidence="8">The sequence shown here is derived from an EMBL/GenBank/DDBJ whole genome shotgun (WGS) entry which is preliminary data.</text>
</comment>
<evidence type="ECO:0000256" key="2">
    <source>
        <dbReference type="ARBA" id="ARBA00022475"/>
    </source>
</evidence>
<dbReference type="EMBL" id="JWIO01000054">
    <property type="protein sequence ID" value="KLL09851.1"/>
    <property type="molecule type" value="Genomic_DNA"/>
</dbReference>
<name>A0ABR5EZG7_9ACTN</name>
<keyword evidence="4 6" id="KW-1133">Transmembrane helix</keyword>
<evidence type="ECO:0008006" key="10">
    <source>
        <dbReference type="Google" id="ProtNLM"/>
    </source>
</evidence>
<comment type="subcellular location">
    <subcellularLocation>
        <location evidence="1">Cell membrane</location>
        <topology evidence="1">Multi-pass membrane protein</topology>
    </subcellularLocation>
</comment>
<keyword evidence="9" id="KW-1185">Reference proteome</keyword>
<dbReference type="Proteomes" id="UP000035425">
    <property type="component" value="Unassembled WGS sequence"/>
</dbReference>
<feature type="chain" id="PRO_5047208793" description="Cytochrome C oxidase subunit IV" evidence="7">
    <location>
        <begin position="20"/>
        <end position="78"/>
    </location>
</feature>
<evidence type="ECO:0000256" key="5">
    <source>
        <dbReference type="ARBA" id="ARBA00023136"/>
    </source>
</evidence>
<reference evidence="8 9" key="1">
    <citation type="submission" date="2014-12" db="EMBL/GenBank/DDBJ databases">
        <title>Frankia sp. BMG5.1 draft genome.</title>
        <authorList>
            <person name="Gtari M."/>
            <person name="Ghodhbane-Gtari F."/>
            <person name="Nouioui I."/>
            <person name="Ktari A."/>
            <person name="Hezbri K."/>
            <person name="Mimouni W."/>
            <person name="Sbissi I."/>
            <person name="Ayari A."/>
            <person name="Yamanaka T."/>
            <person name="Normand P."/>
            <person name="Tisa L.S."/>
            <person name="Boudabous A."/>
        </authorList>
    </citation>
    <scope>NUCLEOTIDE SEQUENCE [LARGE SCALE GENOMIC DNA]</scope>
    <source>
        <strain evidence="8 9">BMG5.1</strain>
    </source>
</reference>
<keyword evidence="7" id="KW-0732">Signal</keyword>
<organism evidence="8 9">
    <name type="scientific">Protofrankia coriariae</name>
    <dbReference type="NCBI Taxonomy" id="1562887"/>
    <lineage>
        <taxon>Bacteria</taxon>
        <taxon>Bacillati</taxon>
        <taxon>Actinomycetota</taxon>
        <taxon>Actinomycetes</taxon>
        <taxon>Frankiales</taxon>
        <taxon>Frankiaceae</taxon>
        <taxon>Protofrankia</taxon>
    </lineage>
</organism>
<feature type="signal peptide" evidence="7">
    <location>
        <begin position="1"/>
        <end position="19"/>
    </location>
</feature>
<evidence type="ECO:0000256" key="6">
    <source>
        <dbReference type="SAM" id="Phobius"/>
    </source>
</evidence>
<evidence type="ECO:0000313" key="8">
    <source>
        <dbReference type="EMBL" id="KLL09851.1"/>
    </source>
</evidence>
<evidence type="ECO:0000313" key="9">
    <source>
        <dbReference type="Proteomes" id="UP000035425"/>
    </source>
</evidence>
<keyword evidence="5 6" id="KW-0472">Membrane</keyword>
<sequence length="78" mass="8514">MVRLVFVGLLLLTAGSSWFAESESARGVATTAFIMTVVAAKLHLVGMHFMELRHAPFALKLAFHGWIVVVWGLIVGFS</sequence>
<keyword evidence="2" id="KW-1003">Cell membrane</keyword>
<gene>
    <name evidence="8" type="ORF">FrCorBMG51_21980</name>
</gene>
<feature type="transmembrane region" description="Helical" evidence="6">
    <location>
        <begin position="32"/>
        <end position="50"/>
    </location>
</feature>
<accession>A0ABR5EZG7</accession>
<evidence type="ECO:0000256" key="4">
    <source>
        <dbReference type="ARBA" id="ARBA00022989"/>
    </source>
</evidence>
<feature type="transmembrane region" description="Helical" evidence="6">
    <location>
        <begin position="57"/>
        <end position="77"/>
    </location>
</feature>
<keyword evidence="3 6" id="KW-0812">Transmembrane</keyword>
<evidence type="ECO:0000256" key="3">
    <source>
        <dbReference type="ARBA" id="ARBA00022692"/>
    </source>
</evidence>
<dbReference type="Pfam" id="PF03626">
    <property type="entry name" value="COX4_pro"/>
    <property type="match status" value="1"/>
</dbReference>
<evidence type="ECO:0000256" key="1">
    <source>
        <dbReference type="ARBA" id="ARBA00004651"/>
    </source>
</evidence>
<proteinExistence type="predicted"/>
<protein>
    <recommendedName>
        <fullName evidence="10">Cytochrome C oxidase subunit IV</fullName>
    </recommendedName>
</protein>
<evidence type="ECO:0000256" key="7">
    <source>
        <dbReference type="SAM" id="SignalP"/>
    </source>
</evidence>